<comment type="caution">
    <text evidence="3">The sequence shown here is derived from an EMBL/GenBank/DDBJ whole genome shotgun (WGS) entry which is preliminary data.</text>
</comment>
<feature type="transmembrane region" description="Helical" evidence="2">
    <location>
        <begin position="21"/>
        <end position="39"/>
    </location>
</feature>
<evidence type="ECO:0000313" key="4">
    <source>
        <dbReference type="Proteomes" id="UP000320085"/>
    </source>
</evidence>
<reference evidence="3 4" key="1">
    <citation type="submission" date="2019-06" db="EMBL/GenBank/DDBJ databases">
        <title>Sequencing the genomes of 1000 actinobacteria strains.</title>
        <authorList>
            <person name="Klenk H.-P."/>
        </authorList>
    </citation>
    <scope>NUCLEOTIDE SEQUENCE [LARGE SCALE GENOMIC DNA]</scope>
    <source>
        <strain evidence="3 4">DSM 21776</strain>
    </source>
</reference>
<gene>
    <name evidence="3" type="ORF">FHX52_0534</name>
</gene>
<feature type="transmembrane region" description="Helical" evidence="2">
    <location>
        <begin position="45"/>
        <end position="66"/>
    </location>
</feature>
<dbReference type="RefSeq" id="WP_141819667.1">
    <property type="nucleotide sequence ID" value="NZ_BAAAQC010000005.1"/>
</dbReference>
<keyword evidence="2" id="KW-1133">Transmembrane helix</keyword>
<dbReference type="Proteomes" id="UP000320085">
    <property type="component" value="Unassembled WGS sequence"/>
</dbReference>
<name>A0A543PTN2_9MICO</name>
<proteinExistence type="predicted"/>
<feature type="compositionally biased region" description="Polar residues" evidence="1">
    <location>
        <begin position="173"/>
        <end position="186"/>
    </location>
</feature>
<feature type="transmembrane region" description="Helical" evidence="2">
    <location>
        <begin position="132"/>
        <end position="153"/>
    </location>
</feature>
<accession>A0A543PTN2</accession>
<feature type="compositionally biased region" description="Low complexity" evidence="1">
    <location>
        <begin position="257"/>
        <end position="268"/>
    </location>
</feature>
<dbReference type="OrthoDB" id="4871796at2"/>
<sequence>MTHQTTPDQNPTKTRAKVLDLSLTQLLGGSAAAATAAALGSRLGVVGTIAGAAVLSLISAVAASLYTASMTRARDAVVLVRSRRGDLEEVPLYAVEPPEIDTDVAVGPAADPHPPRSPAWWRRVDRASTRRVLVTTGALFAIAAAFLTGLQLATGAQVTGTSIGGRVSAASGADTSTDRSGGAVTSPTNGATGTPTVPGAGATGGASASAGAAQTGQATDGSATTGATSGASPTTAPATTQTAPASSGSPAGGIPTGGATPSATATSP</sequence>
<organism evidence="3 4">
    <name type="scientific">Humibacillus xanthopallidus</name>
    <dbReference type="NCBI Taxonomy" id="412689"/>
    <lineage>
        <taxon>Bacteria</taxon>
        <taxon>Bacillati</taxon>
        <taxon>Actinomycetota</taxon>
        <taxon>Actinomycetes</taxon>
        <taxon>Micrococcales</taxon>
        <taxon>Intrasporangiaceae</taxon>
        <taxon>Humibacillus</taxon>
    </lineage>
</organism>
<protein>
    <submittedName>
        <fullName evidence="3">Uncharacterized protein</fullName>
    </submittedName>
</protein>
<dbReference type="EMBL" id="VFQF01000001">
    <property type="protein sequence ID" value="TQN47434.1"/>
    <property type="molecule type" value="Genomic_DNA"/>
</dbReference>
<evidence type="ECO:0000256" key="2">
    <source>
        <dbReference type="SAM" id="Phobius"/>
    </source>
</evidence>
<feature type="region of interest" description="Disordered" evidence="1">
    <location>
        <begin position="167"/>
        <end position="268"/>
    </location>
</feature>
<evidence type="ECO:0000313" key="3">
    <source>
        <dbReference type="EMBL" id="TQN47434.1"/>
    </source>
</evidence>
<keyword evidence="2" id="KW-0812">Transmembrane</keyword>
<dbReference type="AlphaFoldDB" id="A0A543PTN2"/>
<feature type="compositionally biased region" description="Low complexity" evidence="1">
    <location>
        <begin position="187"/>
        <end position="249"/>
    </location>
</feature>
<keyword evidence="2" id="KW-0472">Membrane</keyword>
<evidence type="ECO:0000256" key="1">
    <source>
        <dbReference type="SAM" id="MobiDB-lite"/>
    </source>
</evidence>